<keyword evidence="5" id="KW-1185">Reference proteome</keyword>
<evidence type="ECO:0000256" key="2">
    <source>
        <dbReference type="SAM" id="SignalP"/>
    </source>
</evidence>
<evidence type="ECO:0000313" key="5">
    <source>
        <dbReference type="Proteomes" id="UP000283587"/>
    </source>
</evidence>
<feature type="signal peptide" evidence="2">
    <location>
        <begin position="1"/>
        <end position="18"/>
    </location>
</feature>
<feature type="chain" id="PRO_5019302476" evidence="2">
    <location>
        <begin position="19"/>
        <end position="272"/>
    </location>
</feature>
<evidence type="ECO:0000313" key="4">
    <source>
        <dbReference type="EMBL" id="RJL16705.1"/>
    </source>
</evidence>
<gene>
    <name evidence="4" type="ORF">D3P05_08710</name>
</gene>
<accession>A0A419A817</accession>
<proteinExistence type="predicted"/>
<keyword evidence="2" id="KW-0732">Signal</keyword>
<feature type="compositionally biased region" description="Basic and acidic residues" evidence="1">
    <location>
        <begin position="23"/>
        <end position="32"/>
    </location>
</feature>
<organism evidence="4 5">
    <name type="scientific">Paracoccus siganidrum</name>
    <dbReference type="NCBI Taxonomy" id="1276757"/>
    <lineage>
        <taxon>Bacteria</taxon>
        <taxon>Pseudomonadati</taxon>
        <taxon>Pseudomonadota</taxon>
        <taxon>Alphaproteobacteria</taxon>
        <taxon>Rhodobacterales</taxon>
        <taxon>Paracoccaceae</taxon>
        <taxon>Paracoccus</taxon>
    </lineage>
</organism>
<evidence type="ECO:0000256" key="1">
    <source>
        <dbReference type="SAM" id="MobiDB-lite"/>
    </source>
</evidence>
<dbReference type="EMBL" id="QZEW01000030">
    <property type="protein sequence ID" value="RJL16705.1"/>
    <property type="molecule type" value="Genomic_DNA"/>
</dbReference>
<evidence type="ECO:0000259" key="3">
    <source>
        <dbReference type="Pfam" id="PF06904"/>
    </source>
</evidence>
<feature type="domain" description="Extensin-like C-terminal" evidence="3">
    <location>
        <begin position="90"/>
        <end position="271"/>
    </location>
</feature>
<sequence length="272" mass="29213">MARGLALVLVACAGIAAAQEPPGEDRPPERPEAPASDAPVEEAAPEPPTPAARPDELPEETEDTETRESFGPPMPPRHFQLRESDAEYAACRLSLSLLGTRYEEQPPLTDPEIADCGIARPILVTQVIPGVELEGGAVMRCDTARALGFWTRDFLLPAAAALPGAPRLQAMQLGTTYDCRARVGTGDETPELSEHAFGNAIDIMAFRFDQGDPLPVQPRAGDGDPHEAFQRAARATACLWFTTVMGPGSNAAHDDHLHLDVIPRPSGWRLCD</sequence>
<dbReference type="AlphaFoldDB" id="A0A419A817"/>
<feature type="region of interest" description="Disordered" evidence="1">
    <location>
        <begin position="17"/>
        <end position="79"/>
    </location>
</feature>
<dbReference type="Pfam" id="PF06904">
    <property type="entry name" value="Extensin-like_C"/>
    <property type="match status" value="1"/>
</dbReference>
<dbReference type="OrthoDB" id="9809788at2"/>
<name>A0A419A817_9RHOB</name>
<dbReference type="InterPro" id="IPR009683">
    <property type="entry name" value="Extensin-like_C"/>
</dbReference>
<protein>
    <submittedName>
        <fullName evidence="4">Extensin</fullName>
    </submittedName>
</protein>
<dbReference type="RefSeq" id="WP_119897785.1">
    <property type="nucleotide sequence ID" value="NZ_QNRC01000005.1"/>
</dbReference>
<dbReference type="Proteomes" id="UP000283587">
    <property type="component" value="Unassembled WGS sequence"/>
</dbReference>
<reference evidence="5" key="1">
    <citation type="submission" date="2018-09" db="EMBL/GenBank/DDBJ databases">
        <title>Paracoccus onubensis nov. sp. a moderate halophilic bacterium isolated from Gruta de las Maravillas (Aracena, Spain).</title>
        <authorList>
            <person name="Jurado V."/>
            <person name="Gutierrez-Patricio S."/>
            <person name="Gonzalez-Pimentel J.L."/>
            <person name="Miller A.Z."/>
            <person name="Laiz L."/>
            <person name="Saiz-Jimenez C."/>
        </authorList>
    </citation>
    <scope>NUCLEOTIDE SEQUENCE [LARGE SCALE GENOMIC DNA]</scope>
    <source>
        <strain evidence="5">DSM 26381</strain>
    </source>
</reference>
<comment type="caution">
    <text evidence="4">The sequence shown here is derived from an EMBL/GenBank/DDBJ whole genome shotgun (WGS) entry which is preliminary data.</text>
</comment>